<comment type="subcellular location">
    <subcellularLocation>
        <location evidence="1">Cell membrane</location>
        <topology evidence="1">Multi-pass membrane protein</topology>
    </subcellularLocation>
</comment>
<evidence type="ECO:0000256" key="5">
    <source>
        <dbReference type="ARBA" id="ARBA00023136"/>
    </source>
</evidence>
<evidence type="ECO:0000313" key="7">
    <source>
        <dbReference type="EMBL" id="QIE58880.1"/>
    </source>
</evidence>
<keyword evidence="4 6" id="KW-1133">Transmembrane helix</keyword>
<evidence type="ECO:0000256" key="3">
    <source>
        <dbReference type="ARBA" id="ARBA00022692"/>
    </source>
</evidence>
<dbReference type="Pfam" id="PF03739">
    <property type="entry name" value="LptF_LptG"/>
    <property type="match status" value="1"/>
</dbReference>
<dbReference type="EMBL" id="CP049057">
    <property type="protein sequence ID" value="QIE58880.1"/>
    <property type="molecule type" value="Genomic_DNA"/>
</dbReference>
<accession>A0A6G6GK61</accession>
<proteinExistence type="predicted"/>
<evidence type="ECO:0000256" key="2">
    <source>
        <dbReference type="ARBA" id="ARBA00022475"/>
    </source>
</evidence>
<name>A0A6G6GK61_9FLAO</name>
<evidence type="ECO:0000256" key="1">
    <source>
        <dbReference type="ARBA" id="ARBA00004651"/>
    </source>
</evidence>
<keyword evidence="8" id="KW-1185">Reference proteome</keyword>
<dbReference type="Proteomes" id="UP000505306">
    <property type="component" value="Chromosome"/>
</dbReference>
<feature type="transmembrane region" description="Helical" evidence="6">
    <location>
        <begin position="373"/>
        <end position="393"/>
    </location>
</feature>
<feature type="transmembrane region" description="Helical" evidence="6">
    <location>
        <begin position="400"/>
        <end position="419"/>
    </location>
</feature>
<dbReference type="AlphaFoldDB" id="A0A6G6GK61"/>
<keyword evidence="5 6" id="KW-0472">Membrane</keyword>
<dbReference type="KEGG" id="mgel:G5B37_04675"/>
<feature type="transmembrane region" description="Helical" evidence="6">
    <location>
        <begin position="60"/>
        <end position="81"/>
    </location>
</feature>
<keyword evidence="2" id="KW-1003">Cell membrane</keyword>
<feature type="transmembrane region" description="Helical" evidence="6">
    <location>
        <begin position="12"/>
        <end position="36"/>
    </location>
</feature>
<organism evidence="7 8">
    <name type="scientific">Rasiella rasia</name>
    <dbReference type="NCBI Taxonomy" id="2744027"/>
    <lineage>
        <taxon>Bacteria</taxon>
        <taxon>Pseudomonadati</taxon>
        <taxon>Bacteroidota</taxon>
        <taxon>Flavobacteriia</taxon>
        <taxon>Flavobacteriales</taxon>
        <taxon>Flavobacteriaceae</taxon>
        <taxon>Rasiella</taxon>
    </lineage>
</organism>
<dbReference type="PANTHER" id="PTHR33529">
    <property type="entry name" value="SLR0882 PROTEIN-RELATED"/>
    <property type="match status" value="1"/>
</dbReference>
<protein>
    <submittedName>
        <fullName evidence="7">YjgP/YjgQ family permease</fullName>
    </submittedName>
</protein>
<dbReference type="PANTHER" id="PTHR33529:SF6">
    <property type="entry name" value="YJGP_YJGQ FAMILY PERMEASE"/>
    <property type="match status" value="1"/>
</dbReference>
<feature type="transmembrane region" description="Helical" evidence="6">
    <location>
        <begin position="102"/>
        <end position="122"/>
    </location>
</feature>
<dbReference type="GO" id="GO:0043190">
    <property type="term" value="C:ATP-binding cassette (ABC) transporter complex"/>
    <property type="evidence" value="ECO:0007669"/>
    <property type="project" value="TreeGrafter"/>
</dbReference>
<feature type="transmembrane region" description="Helical" evidence="6">
    <location>
        <begin position="431"/>
        <end position="450"/>
    </location>
</feature>
<dbReference type="InterPro" id="IPR005495">
    <property type="entry name" value="LptG/LptF_permease"/>
</dbReference>
<keyword evidence="3 6" id="KW-0812">Transmembrane</keyword>
<evidence type="ECO:0000313" key="8">
    <source>
        <dbReference type="Proteomes" id="UP000505306"/>
    </source>
</evidence>
<reference evidence="7 8" key="1">
    <citation type="submission" date="2020-02" db="EMBL/GenBank/DDBJ databases">
        <title>Complete genome sequence of Flavobacteriaceae bacterium.</title>
        <authorList>
            <person name="Kim S.-J."/>
            <person name="Kim Y.-S."/>
            <person name="Kim K.-H."/>
        </authorList>
    </citation>
    <scope>NUCLEOTIDE SEQUENCE [LARGE SCALE GENOMIC DNA]</scope>
    <source>
        <strain evidence="7 8">RR4-40</strain>
    </source>
</reference>
<evidence type="ECO:0000256" key="4">
    <source>
        <dbReference type="ARBA" id="ARBA00022989"/>
    </source>
</evidence>
<sequence length="540" mass="61790">MKILDRYILVTYLKTFASVFIILMFIFVLQSIWLYISELAGKDLDVWIVLKFLWFFSPKLIPMVLPLTILVTSLMVFGSFAEKYEFAAMKSTGISLQRAMRSLIFFIVGLAALAFFFSNNVIPYSEYKWQNLRRNIAQLSPSMVISEGQFSQIGDDFNIKVDRKHGDRDQYLEGVTIHKKNPKRPNGNYIVMKADQGELIGEEDSNTLTLLLERVNYYEDVQVKDIKERQRLPFAKSYLDEYAINLDLTKFNSVDVDQENDLNSHNMYQVHELVDVIDTLSNAYSEDIVVFSDQMYFRTGLTKFNDEKVADSVAVENPKEILDIVHPNRKLEIIGQALNNVKQTQQSISAKKNEFQIKTKRLNKHEIALHDKFALAIACIILFFVGAPLGAIIRKGGMGLPMVIAILLFLTYHFIGIFAKNSAEDGTMHPFYATWISTAIMFPLSIWLTYRATTDQGVFDFDAFFQRIAKLFGKKDTDAAIVNGEQAILLTQQEKALVLSRNDKQLIEIVKNANTQENSQEVIKAAKEQLKMKGYDLENL</sequence>
<dbReference type="GO" id="GO:0015920">
    <property type="term" value="P:lipopolysaccharide transport"/>
    <property type="evidence" value="ECO:0007669"/>
    <property type="project" value="TreeGrafter"/>
</dbReference>
<gene>
    <name evidence="7" type="ORF">G5B37_04675</name>
</gene>
<evidence type="ECO:0000256" key="6">
    <source>
        <dbReference type="SAM" id="Phobius"/>
    </source>
</evidence>